<organism evidence="4 5">
    <name type="scientific">Rhodococcus tibetensis</name>
    <dbReference type="NCBI Taxonomy" id="2965064"/>
    <lineage>
        <taxon>Bacteria</taxon>
        <taxon>Bacillati</taxon>
        <taxon>Actinomycetota</taxon>
        <taxon>Actinomycetes</taxon>
        <taxon>Mycobacteriales</taxon>
        <taxon>Nocardiaceae</taxon>
        <taxon>Rhodococcus</taxon>
    </lineage>
</organism>
<dbReference type="PRINTS" id="PR00455">
    <property type="entry name" value="HTHTETR"/>
</dbReference>
<name>A0ABT1QKB0_9NOCA</name>
<dbReference type="Pfam" id="PF00440">
    <property type="entry name" value="TetR_N"/>
    <property type="match status" value="1"/>
</dbReference>
<dbReference type="InterPro" id="IPR036271">
    <property type="entry name" value="Tet_transcr_reg_TetR-rel_C_sf"/>
</dbReference>
<dbReference type="PANTHER" id="PTHR30055:SF226">
    <property type="entry name" value="HTH-TYPE TRANSCRIPTIONAL REGULATOR PKSA"/>
    <property type="match status" value="1"/>
</dbReference>
<keyword evidence="1 2" id="KW-0238">DNA-binding</keyword>
<dbReference type="Gene3D" id="1.10.357.10">
    <property type="entry name" value="Tetracycline Repressor, domain 2"/>
    <property type="match status" value="1"/>
</dbReference>
<dbReference type="PROSITE" id="PS50977">
    <property type="entry name" value="HTH_TETR_2"/>
    <property type="match status" value="1"/>
</dbReference>
<dbReference type="InterPro" id="IPR050109">
    <property type="entry name" value="HTH-type_TetR-like_transc_reg"/>
</dbReference>
<reference evidence="4 5" key="1">
    <citation type="submission" date="2022-07" db="EMBL/GenBank/DDBJ databases">
        <title>Degradation activity of malathion, p-nitrophenol and potential low-temperature adaptation strategy of Rhodococcus sp. FXJ9.536.</title>
        <authorList>
            <person name="Huang J."/>
            <person name="Huang Y."/>
        </authorList>
    </citation>
    <scope>NUCLEOTIDE SEQUENCE [LARGE SCALE GENOMIC DNA]</scope>
    <source>
        <strain evidence="4 5">FXJ9.536</strain>
    </source>
</reference>
<dbReference type="EMBL" id="JANFQF010000038">
    <property type="protein sequence ID" value="MCQ4122738.1"/>
    <property type="molecule type" value="Genomic_DNA"/>
</dbReference>
<evidence type="ECO:0000256" key="1">
    <source>
        <dbReference type="ARBA" id="ARBA00023125"/>
    </source>
</evidence>
<feature type="DNA-binding region" description="H-T-H motif" evidence="2">
    <location>
        <begin position="83"/>
        <end position="102"/>
    </location>
</feature>
<evidence type="ECO:0000256" key="2">
    <source>
        <dbReference type="PROSITE-ProRule" id="PRU00335"/>
    </source>
</evidence>
<feature type="domain" description="HTH tetR-type" evidence="3">
    <location>
        <begin position="60"/>
        <end position="120"/>
    </location>
</feature>
<sequence>MSATLFLSVGMAISWRGYLAPSGVSLYLEPDGVNIALVSPASVEESGRTYRGAGPQQRQEERRLRLIDAAVEVFGTTGYRSATVEKICAAAGLTKRYFYESFTDSEALLLAAYGTVTDRLRENVLAGAGRGAADLDARVRGALTAFFESVAEDPRISRIAFQEVLGVGPEVDRAYRRVTLEFVDAVLFVMDPAIDAERAPDPHLHTLATGLVGAVLMIAQQWVLSENPQPIESVIADAHTILSAVLGRLPD</sequence>
<dbReference type="SUPFAM" id="SSF48498">
    <property type="entry name" value="Tetracyclin repressor-like, C-terminal domain"/>
    <property type="match status" value="1"/>
</dbReference>
<dbReference type="InterPro" id="IPR001647">
    <property type="entry name" value="HTH_TetR"/>
</dbReference>
<proteinExistence type="predicted"/>
<accession>A0ABT1QKB0</accession>
<comment type="caution">
    <text evidence="4">The sequence shown here is derived from an EMBL/GenBank/DDBJ whole genome shotgun (WGS) entry which is preliminary data.</text>
</comment>
<dbReference type="InterPro" id="IPR009057">
    <property type="entry name" value="Homeodomain-like_sf"/>
</dbReference>
<evidence type="ECO:0000313" key="4">
    <source>
        <dbReference type="EMBL" id="MCQ4122738.1"/>
    </source>
</evidence>
<gene>
    <name evidence="4" type="ORF">NOF53_26905</name>
</gene>
<dbReference type="PANTHER" id="PTHR30055">
    <property type="entry name" value="HTH-TYPE TRANSCRIPTIONAL REGULATOR RUTR"/>
    <property type="match status" value="1"/>
</dbReference>
<evidence type="ECO:0000313" key="5">
    <source>
        <dbReference type="Proteomes" id="UP001524501"/>
    </source>
</evidence>
<dbReference type="RefSeq" id="WP_255974652.1">
    <property type="nucleotide sequence ID" value="NZ_JANFQF010000038.1"/>
</dbReference>
<evidence type="ECO:0000259" key="3">
    <source>
        <dbReference type="PROSITE" id="PS50977"/>
    </source>
</evidence>
<keyword evidence="5" id="KW-1185">Reference proteome</keyword>
<dbReference type="SUPFAM" id="SSF46689">
    <property type="entry name" value="Homeodomain-like"/>
    <property type="match status" value="1"/>
</dbReference>
<protein>
    <submittedName>
        <fullName evidence="4">TetR/AcrR family transcriptional regulator</fullName>
    </submittedName>
</protein>
<dbReference type="Proteomes" id="UP001524501">
    <property type="component" value="Unassembled WGS sequence"/>
</dbReference>